<reference evidence="2 3" key="1">
    <citation type="submission" date="2018-11" db="EMBL/GenBank/DDBJ databases">
        <title>Lysobacter cryohumiis sp. nov., isolated from soil in the Tianshan Mountains, Xinjiang, China.</title>
        <authorList>
            <person name="Luo Y."/>
            <person name="Sheng H."/>
        </authorList>
    </citation>
    <scope>NUCLEOTIDE SEQUENCE [LARGE SCALE GENOMIC DNA]</scope>
    <source>
        <strain evidence="2 3">ZS60</strain>
    </source>
</reference>
<dbReference type="OrthoDB" id="2679490at2"/>
<proteinExistence type="predicted"/>
<feature type="transmembrane region" description="Helical" evidence="1">
    <location>
        <begin position="119"/>
        <end position="142"/>
    </location>
</feature>
<evidence type="ECO:0000256" key="1">
    <source>
        <dbReference type="SAM" id="Phobius"/>
    </source>
</evidence>
<keyword evidence="1" id="KW-0812">Transmembrane</keyword>
<comment type="caution">
    <text evidence="2">The sequence shown here is derived from an EMBL/GenBank/DDBJ whole genome shotgun (WGS) entry which is preliminary data.</text>
</comment>
<accession>A0A3M8SQN4</accession>
<feature type="transmembrane region" description="Helical" evidence="1">
    <location>
        <begin position="53"/>
        <end position="73"/>
    </location>
</feature>
<keyword evidence="3" id="KW-1185">Reference proteome</keyword>
<feature type="transmembrane region" description="Helical" evidence="1">
    <location>
        <begin position="193"/>
        <end position="214"/>
    </location>
</feature>
<sequence length="239" mass="26436">MDAARLQRVGDAAIGLSAVLPVVFVAVLLALRWPEYWMWINFEDTPMTSLEVAVMYTSALVAAAAGAHAWVYRHPRARDWAVLAMAFGYFALDDRFALHERLRDRVLAPRDIRLPWIDWIGPGDFIVLGFAVCGLLMLPRLLRNVFGERAARRRMLAGVAVAMVAVGLDAFELSRLTVPMQRLEQTIEECLELAAQVLFLQAFALAWLAQLRALAQSAGVDRRSGNAGADCAGPAVFDR</sequence>
<keyword evidence="1" id="KW-1133">Transmembrane helix</keyword>
<dbReference type="Proteomes" id="UP000267049">
    <property type="component" value="Unassembled WGS sequence"/>
</dbReference>
<dbReference type="AlphaFoldDB" id="A0A3M8SQN4"/>
<feature type="transmembrane region" description="Helical" evidence="1">
    <location>
        <begin position="154"/>
        <end position="173"/>
    </location>
</feature>
<organism evidence="2 3">
    <name type="scientific">Montanilutibacter psychrotolerans</name>
    <dbReference type="NCBI Taxonomy" id="1327343"/>
    <lineage>
        <taxon>Bacteria</taxon>
        <taxon>Pseudomonadati</taxon>
        <taxon>Pseudomonadota</taxon>
        <taxon>Gammaproteobacteria</taxon>
        <taxon>Lysobacterales</taxon>
        <taxon>Lysobacteraceae</taxon>
        <taxon>Montanilutibacter</taxon>
    </lineage>
</organism>
<protein>
    <submittedName>
        <fullName evidence="2">Uncharacterized protein</fullName>
    </submittedName>
</protein>
<dbReference type="EMBL" id="RIBS01000004">
    <property type="protein sequence ID" value="RNF83621.1"/>
    <property type="molecule type" value="Genomic_DNA"/>
</dbReference>
<evidence type="ECO:0000313" key="2">
    <source>
        <dbReference type="EMBL" id="RNF83621.1"/>
    </source>
</evidence>
<dbReference type="RefSeq" id="WP_123087881.1">
    <property type="nucleotide sequence ID" value="NZ_RIBS01000004.1"/>
</dbReference>
<feature type="transmembrane region" description="Helical" evidence="1">
    <location>
        <begin position="12"/>
        <end position="33"/>
    </location>
</feature>
<gene>
    <name evidence="2" type="ORF">EER27_09530</name>
</gene>
<keyword evidence="1" id="KW-0472">Membrane</keyword>
<feature type="transmembrane region" description="Helical" evidence="1">
    <location>
        <begin position="80"/>
        <end position="99"/>
    </location>
</feature>
<evidence type="ECO:0000313" key="3">
    <source>
        <dbReference type="Proteomes" id="UP000267049"/>
    </source>
</evidence>
<name>A0A3M8SQN4_9GAMM</name>